<evidence type="ECO:0000313" key="1">
    <source>
        <dbReference type="EMBL" id="SVA63544.1"/>
    </source>
</evidence>
<gene>
    <name evidence="1" type="ORF">METZ01_LOCUS116398</name>
</gene>
<name>A0A381XFJ5_9ZZZZ</name>
<proteinExistence type="predicted"/>
<organism evidence="1">
    <name type="scientific">marine metagenome</name>
    <dbReference type="NCBI Taxonomy" id="408172"/>
    <lineage>
        <taxon>unclassified sequences</taxon>
        <taxon>metagenomes</taxon>
        <taxon>ecological metagenomes</taxon>
    </lineage>
</organism>
<sequence>MTLSKILKNTFLVLMASLILTACATTKKVSMDNQMQGDVYTGTDTVEYLASGVPDRVFFATN</sequence>
<dbReference type="PROSITE" id="PS51257">
    <property type="entry name" value="PROKAR_LIPOPROTEIN"/>
    <property type="match status" value="1"/>
</dbReference>
<dbReference type="EMBL" id="UINC01015008">
    <property type="protein sequence ID" value="SVA63544.1"/>
    <property type="molecule type" value="Genomic_DNA"/>
</dbReference>
<feature type="non-terminal residue" evidence="1">
    <location>
        <position position="62"/>
    </location>
</feature>
<dbReference type="AlphaFoldDB" id="A0A381XFJ5"/>
<reference evidence="1" key="1">
    <citation type="submission" date="2018-05" db="EMBL/GenBank/DDBJ databases">
        <authorList>
            <person name="Lanie J.A."/>
            <person name="Ng W.-L."/>
            <person name="Kazmierczak K.M."/>
            <person name="Andrzejewski T.M."/>
            <person name="Davidsen T.M."/>
            <person name="Wayne K.J."/>
            <person name="Tettelin H."/>
            <person name="Glass J.I."/>
            <person name="Rusch D."/>
            <person name="Podicherti R."/>
            <person name="Tsui H.-C.T."/>
            <person name="Winkler M.E."/>
        </authorList>
    </citation>
    <scope>NUCLEOTIDE SEQUENCE</scope>
</reference>
<protein>
    <submittedName>
        <fullName evidence="1">Uncharacterized protein</fullName>
    </submittedName>
</protein>
<accession>A0A381XFJ5</accession>